<accession>A0A6J7G213</accession>
<reference evidence="1" key="1">
    <citation type="submission" date="2020-05" db="EMBL/GenBank/DDBJ databases">
        <authorList>
            <person name="Chiriac C."/>
            <person name="Salcher M."/>
            <person name="Ghai R."/>
            <person name="Kavagutti S V."/>
        </authorList>
    </citation>
    <scope>NUCLEOTIDE SEQUENCE</scope>
</reference>
<organism evidence="1">
    <name type="scientific">freshwater metagenome</name>
    <dbReference type="NCBI Taxonomy" id="449393"/>
    <lineage>
        <taxon>unclassified sequences</taxon>
        <taxon>metagenomes</taxon>
        <taxon>ecological metagenomes</taxon>
    </lineage>
</organism>
<dbReference type="EMBL" id="CAFBMK010000018">
    <property type="protein sequence ID" value="CAB4900614.1"/>
    <property type="molecule type" value="Genomic_DNA"/>
</dbReference>
<sequence>MRNNATATSVAKPTSTIAAGGCTQALLVYNGNPGFVRVLDDAAGTVTARDKQSVIVPPTPPEPSPAELTDEEIDDCLFRMLRWPELQRGQGMHAMPDGTPYSLDARVRTARGTYRDISDQDRVKMIGNAVSSPVAAMIGHAIARALAVAA</sequence>
<dbReference type="InterPro" id="IPR029063">
    <property type="entry name" value="SAM-dependent_MTases_sf"/>
</dbReference>
<evidence type="ECO:0000313" key="1">
    <source>
        <dbReference type="EMBL" id="CAB4900614.1"/>
    </source>
</evidence>
<protein>
    <submittedName>
        <fullName evidence="1">Unannotated protein</fullName>
    </submittedName>
</protein>
<gene>
    <name evidence="1" type="ORF">UFOPK3564_00549</name>
</gene>
<name>A0A6J7G213_9ZZZZ</name>
<proteinExistence type="predicted"/>
<dbReference type="AlphaFoldDB" id="A0A6J7G213"/>
<dbReference type="SUPFAM" id="SSF53335">
    <property type="entry name" value="S-adenosyl-L-methionine-dependent methyltransferases"/>
    <property type="match status" value="1"/>
</dbReference>